<organism evidence="1 2">
    <name type="scientific">Paenibacillus oralis</name>
    <dbReference type="NCBI Taxonomy" id="2490856"/>
    <lineage>
        <taxon>Bacteria</taxon>
        <taxon>Bacillati</taxon>
        <taxon>Bacillota</taxon>
        <taxon>Bacilli</taxon>
        <taxon>Bacillales</taxon>
        <taxon>Paenibacillaceae</taxon>
        <taxon>Paenibacillus</taxon>
    </lineage>
</organism>
<dbReference type="AlphaFoldDB" id="A0A3P3UBS8"/>
<proteinExistence type="predicted"/>
<sequence>MARQIALGLLLLAFISLLSGCMYRGEQHAGPASYTDSVDRIQRALDRFQEKEGILPIITAGQETPRYEKYRIDLDRLKRMGYLDEIPSAAFEKGGNVYFLVINEEVDPTVKVLDLPTVQKVNDIQRSVNAYRSSHGGKLPGVEAEETYPGLYTVDLSLIGAEDDEPVSVYSGKTLSYIMDSQGTVYVDYAFDMMQIIDKTQAAPEQGEDLRTRLTDNSYFVPVKSLPYRFIDGAPVPVIESE</sequence>
<gene>
    <name evidence="1" type="ORF">EHV15_28085</name>
</gene>
<dbReference type="PROSITE" id="PS51257">
    <property type="entry name" value="PROKAR_LIPOPROTEIN"/>
    <property type="match status" value="1"/>
</dbReference>
<evidence type="ECO:0000313" key="1">
    <source>
        <dbReference type="EMBL" id="RRJ67815.1"/>
    </source>
</evidence>
<keyword evidence="2" id="KW-1185">Reference proteome</keyword>
<reference evidence="1 2" key="1">
    <citation type="submission" date="2018-11" db="EMBL/GenBank/DDBJ databases">
        <title>Genome sequencing of Paenibacillus sp. KCOM 3021 (= ChDC PVNT-B20).</title>
        <authorList>
            <person name="Kook J.-K."/>
            <person name="Park S.-N."/>
            <person name="Lim Y.K."/>
        </authorList>
    </citation>
    <scope>NUCLEOTIDE SEQUENCE [LARGE SCALE GENOMIC DNA]</scope>
    <source>
        <strain evidence="1 2">KCOM 3021</strain>
    </source>
</reference>
<name>A0A3P3UBS8_9BACL</name>
<accession>A0A3P3UBS8</accession>
<evidence type="ECO:0008006" key="3">
    <source>
        <dbReference type="Google" id="ProtNLM"/>
    </source>
</evidence>
<dbReference type="EMBL" id="RRCN01000001">
    <property type="protein sequence ID" value="RRJ67815.1"/>
    <property type="molecule type" value="Genomic_DNA"/>
</dbReference>
<comment type="caution">
    <text evidence="1">The sequence shown here is derived from an EMBL/GenBank/DDBJ whole genome shotgun (WGS) entry which is preliminary data.</text>
</comment>
<protein>
    <recommendedName>
        <fullName evidence="3">DUF3939 domain-containing protein</fullName>
    </recommendedName>
</protein>
<dbReference type="Proteomes" id="UP000267017">
    <property type="component" value="Unassembled WGS sequence"/>
</dbReference>
<evidence type="ECO:0000313" key="2">
    <source>
        <dbReference type="Proteomes" id="UP000267017"/>
    </source>
</evidence>
<dbReference type="OrthoDB" id="2449131at2"/>